<evidence type="ECO:0000256" key="5">
    <source>
        <dbReference type="ARBA" id="ARBA00022729"/>
    </source>
</evidence>
<keyword evidence="8 14" id="KW-0472">Membrane</keyword>
<organism evidence="17 18">
    <name type="scientific">Branchiostoma lanceolatum</name>
    <name type="common">Common lancelet</name>
    <name type="synonym">Amphioxus lanceolatum</name>
    <dbReference type="NCBI Taxonomy" id="7740"/>
    <lineage>
        <taxon>Eukaryota</taxon>
        <taxon>Metazoa</taxon>
        <taxon>Chordata</taxon>
        <taxon>Cephalochordata</taxon>
        <taxon>Leptocardii</taxon>
        <taxon>Amphioxiformes</taxon>
        <taxon>Branchiostomatidae</taxon>
        <taxon>Branchiostoma</taxon>
    </lineage>
</organism>
<evidence type="ECO:0000313" key="18">
    <source>
        <dbReference type="Proteomes" id="UP000838412"/>
    </source>
</evidence>
<dbReference type="PRINTS" id="PR01176">
    <property type="entry name" value="GABABRECEPTR"/>
</dbReference>
<feature type="transmembrane region" description="Helical" evidence="14">
    <location>
        <begin position="515"/>
        <end position="535"/>
    </location>
</feature>
<feature type="transmembrane region" description="Helical" evidence="14">
    <location>
        <begin position="732"/>
        <end position="750"/>
    </location>
</feature>
<evidence type="ECO:0000256" key="1">
    <source>
        <dbReference type="ARBA" id="ARBA00004651"/>
    </source>
</evidence>
<dbReference type="Proteomes" id="UP000838412">
    <property type="component" value="Chromosome 6"/>
</dbReference>
<dbReference type="FunFam" id="3.40.50.2300:FF:000751">
    <property type="match status" value="1"/>
</dbReference>
<keyword evidence="11" id="KW-0807">Transducer</keyword>
<reference evidence="17" key="1">
    <citation type="submission" date="2022-01" db="EMBL/GenBank/DDBJ databases">
        <authorList>
            <person name="Braso-Vives M."/>
        </authorList>
    </citation>
    <scope>NUCLEOTIDE SEQUENCE</scope>
</reference>
<evidence type="ECO:0000256" key="8">
    <source>
        <dbReference type="ARBA" id="ARBA00023136"/>
    </source>
</evidence>
<dbReference type="GO" id="GO:0038039">
    <property type="term" value="C:G protein-coupled receptor heterodimeric complex"/>
    <property type="evidence" value="ECO:0007669"/>
    <property type="project" value="TreeGrafter"/>
</dbReference>
<keyword evidence="18" id="KW-1185">Reference proteome</keyword>
<dbReference type="CDD" id="cd06366">
    <property type="entry name" value="PBP1_GABAb_receptor"/>
    <property type="match status" value="1"/>
</dbReference>
<evidence type="ECO:0000256" key="3">
    <source>
        <dbReference type="ARBA" id="ARBA00022475"/>
    </source>
</evidence>
<dbReference type="GO" id="GO:0007214">
    <property type="term" value="P:gamma-aminobutyric acid signaling pathway"/>
    <property type="evidence" value="ECO:0007669"/>
    <property type="project" value="TreeGrafter"/>
</dbReference>
<keyword evidence="3" id="KW-1003">Cell membrane</keyword>
<protein>
    <recommendedName>
        <fullName evidence="12">Gamma-aminobutyric acid type B receptor subunit 2</fullName>
    </recommendedName>
</protein>
<sequence length="1058" mass="117479">MHHVVFCLAIMHIAMLPVPSPATVASQPLAETCGPSDPEEVELVTDVQDRRTVYIGGLFALGGSPYASKGYSELTAARLAIKHVNDAQMIPGIQLKMFCNNTQCDSGVGIDAFFDMIYRKPGMTMLLGAHCSSVSKSLAQVVPLWNLVMVSYASTSPALSDRKLFPTFFRTEAPDSSHNAARRAFIQYFDWQNVAVLYQDQEMFSLSVDAMVQDFEDANVTLISTGSFSDDPSEQMSNLKERDARIIIGSFEEAMARTVFCKAFQLGMYGKKYVWILLGWYRTGWWLSGMDTGCSAEQLSMATEGYFTVDTLDTVDKNQTLPSGVTVQEVHEELSRLEVSKGGGHVENAYDAVLAIALTLVEAQKQLTTRVVTSDGGQEYWGQNETVHILPNRITGDEMPDGNETVGVAAFDYQNSDMSQMFQHIMSSLKFTGLSGPVSFLDGDRVGPSVFYQNQDGAMRKVAVYYNEEDNLDLHAEGCFPVFWQGSQQSSGTDNSVPVDKVTIVAKFVYIDSSALYIVAVISITAVVMAVHFLIFNIRHRNMKYIKLSSPKLNNVIVIGCILVYCGVILWGADGSHVPVDAFPLLCTTRAFLFSSGFSLAFGAMFAKTYRVHKVAIKLTFVIGNKMLRDGRLLLFVGALFLLDGIVILAWVLLDPMHRQVELLPLEASPYSENVMYLPKVEHCYSTHMEKWLAAIYIYKGLLLTIGAFLAWETRKVRIMVMNDSRHIVLNIYNVVVMSVILVAISNLAAMGQTMAYVIMSSSILSSTTLALCVLFVPKMMALRRHPARDPIDEAAGLQMMGRSRRLTVTDEKEVLFRAEILNRVFKQEVRQLDSMIKKLEKAIKNPYKMDSYDIEVLLEQPSPCKRPTPDSPALSDIKPREKPNVKRAVSFSSDLVDKHSGVIIDTVSMTSCDGRSNVTECSDSESDDSVQSDSAQAQSGNVTAEEDGVTQDARTDEHNVTVETPLCSSIYSNTSRADRFLDDFNNGNAAELQSVCRRARLSEPILSLNDNNCPYSLEFRGGRTKFRKRYWADSHFCPDAACGKLHKKALSENFIIT</sequence>
<keyword evidence="6 14" id="KW-1133">Transmembrane helix</keyword>
<dbReference type="AlphaFoldDB" id="A0A8K0A5Q0"/>
<dbReference type="OrthoDB" id="411630at2759"/>
<evidence type="ECO:0000259" key="16">
    <source>
        <dbReference type="PROSITE" id="PS50259"/>
    </source>
</evidence>
<evidence type="ECO:0000256" key="2">
    <source>
        <dbReference type="ARBA" id="ARBA00008991"/>
    </source>
</evidence>
<gene>
    <name evidence="17" type="primary">GABBR2</name>
    <name evidence="17" type="ORF">BLAG_LOCUS21289</name>
</gene>
<dbReference type="InterPro" id="IPR001828">
    <property type="entry name" value="ANF_lig-bd_rcpt"/>
</dbReference>
<feature type="transmembrane region" description="Helical" evidence="14">
    <location>
        <begin position="692"/>
        <end position="712"/>
    </location>
</feature>
<evidence type="ECO:0000256" key="6">
    <source>
        <dbReference type="ARBA" id="ARBA00022989"/>
    </source>
</evidence>
<dbReference type="InterPro" id="IPR028082">
    <property type="entry name" value="Peripla_BP_I"/>
</dbReference>
<evidence type="ECO:0000256" key="15">
    <source>
        <dbReference type="SAM" id="SignalP"/>
    </source>
</evidence>
<feature type="region of interest" description="Disordered" evidence="13">
    <location>
        <begin position="915"/>
        <end position="959"/>
    </location>
</feature>
<evidence type="ECO:0000256" key="10">
    <source>
        <dbReference type="ARBA" id="ARBA00023180"/>
    </source>
</evidence>
<accession>A0A8K0A5Q0</accession>
<keyword evidence="5 15" id="KW-0732">Signal</keyword>
<keyword evidence="7" id="KW-0297">G-protein coupled receptor</keyword>
<evidence type="ECO:0000256" key="7">
    <source>
        <dbReference type="ARBA" id="ARBA00023040"/>
    </source>
</evidence>
<dbReference type="GO" id="GO:0004965">
    <property type="term" value="F:G protein-coupled GABA receptor activity"/>
    <property type="evidence" value="ECO:0007669"/>
    <property type="project" value="InterPro"/>
</dbReference>
<evidence type="ECO:0000256" key="4">
    <source>
        <dbReference type="ARBA" id="ARBA00022692"/>
    </source>
</evidence>
<dbReference type="Pfam" id="PF00003">
    <property type="entry name" value="7tm_3"/>
    <property type="match status" value="1"/>
</dbReference>
<evidence type="ECO:0000256" key="14">
    <source>
        <dbReference type="SAM" id="Phobius"/>
    </source>
</evidence>
<feature type="chain" id="PRO_5035453491" description="Gamma-aminobutyric acid type B receptor subunit 2" evidence="15">
    <location>
        <begin position="26"/>
        <end position="1058"/>
    </location>
</feature>
<dbReference type="CDD" id="cd15047">
    <property type="entry name" value="7tmC_GABA-B-like"/>
    <property type="match status" value="1"/>
</dbReference>
<dbReference type="Gene3D" id="3.40.50.2300">
    <property type="match status" value="2"/>
</dbReference>
<dbReference type="PRINTS" id="PR01177">
    <property type="entry name" value="GABAB1RECPTR"/>
</dbReference>
<comment type="similarity">
    <text evidence="2">Belongs to the G-protein coupled receptor 3 family. GABA-B receptor subfamily.</text>
</comment>
<keyword evidence="9" id="KW-0675">Receptor</keyword>
<dbReference type="InterPro" id="IPR017978">
    <property type="entry name" value="GPCR_3_C"/>
</dbReference>
<dbReference type="PANTHER" id="PTHR10519">
    <property type="entry name" value="GABA-B RECEPTOR"/>
    <property type="match status" value="1"/>
</dbReference>
<feature type="transmembrane region" description="Helical" evidence="14">
    <location>
        <begin position="593"/>
        <end position="612"/>
    </location>
</feature>
<feature type="domain" description="G-protein coupled receptors family 3 profile" evidence="16">
    <location>
        <begin position="515"/>
        <end position="790"/>
    </location>
</feature>
<dbReference type="EMBL" id="OV696691">
    <property type="protein sequence ID" value="CAH1268304.1"/>
    <property type="molecule type" value="Genomic_DNA"/>
</dbReference>
<proteinExistence type="inferred from homology"/>
<evidence type="ECO:0000256" key="12">
    <source>
        <dbReference type="ARBA" id="ARBA00073785"/>
    </source>
</evidence>
<feature type="transmembrane region" description="Helical" evidence="14">
    <location>
        <begin position="756"/>
        <end position="777"/>
    </location>
</feature>
<evidence type="ECO:0000256" key="9">
    <source>
        <dbReference type="ARBA" id="ARBA00023170"/>
    </source>
</evidence>
<evidence type="ECO:0000256" key="11">
    <source>
        <dbReference type="ARBA" id="ARBA00023224"/>
    </source>
</evidence>
<dbReference type="FunFam" id="3.40.50.2300:FF:000063">
    <property type="entry name" value="Gamma-aminobutyric acid type B receptor subunit"/>
    <property type="match status" value="1"/>
</dbReference>
<evidence type="ECO:0000313" key="17">
    <source>
        <dbReference type="EMBL" id="CAH1268304.1"/>
    </source>
</evidence>
<feature type="region of interest" description="Disordered" evidence="13">
    <location>
        <begin position="861"/>
        <end position="886"/>
    </location>
</feature>
<keyword evidence="4 14" id="KW-0812">Transmembrane</keyword>
<feature type="signal peptide" evidence="15">
    <location>
        <begin position="1"/>
        <end position="25"/>
    </location>
</feature>
<keyword evidence="10" id="KW-0325">Glycoprotein</keyword>
<feature type="transmembrane region" description="Helical" evidence="14">
    <location>
        <begin position="556"/>
        <end position="573"/>
    </location>
</feature>
<dbReference type="Pfam" id="PF01094">
    <property type="entry name" value="ANF_receptor"/>
    <property type="match status" value="1"/>
</dbReference>
<name>A0A8K0A5Q0_BRALA</name>
<feature type="transmembrane region" description="Helical" evidence="14">
    <location>
        <begin position="633"/>
        <end position="654"/>
    </location>
</feature>
<comment type="subcellular location">
    <subcellularLocation>
        <location evidence="1">Cell membrane</location>
        <topology evidence="1">Multi-pass membrane protein</topology>
    </subcellularLocation>
</comment>
<dbReference type="SUPFAM" id="SSF53822">
    <property type="entry name" value="Periplasmic binding protein-like I"/>
    <property type="match status" value="1"/>
</dbReference>
<dbReference type="PROSITE" id="PS50259">
    <property type="entry name" value="G_PROTEIN_RECEP_F3_4"/>
    <property type="match status" value="1"/>
</dbReference>
<dbReference type="PANTHER" id="PTHR10519:SF46">
    <property type="entry name" value="METABOTROPIC GABA-B RECEPTOR SUBTYPE 3, ISOFORM A"/>
    <property type="match status" value="1"/>
</dbReference>
<dbReference type="InterPro" id="IPR002455">
    <property type="entry name" value="GPCR3_GABA-B"/>
</dbReference>
<evidence type="ECO:0000256" key="13">
    <source>
        <dbReference type="SAM" id="MobiDB-lite"/>
    </source>
</evidence>